<dbReference type="PRINTS" id="PR00080">
    <property type="entry name" value="SDRFAMILY"/>
</dbReference>
<gene>
    <name evidence="3" type="ORF">FSW04_24390</name>
</gene>
<dbReference type="PANTHER" id="PTHR42879:SF2">
    <property type="entry name" value="3-OXOACYL-[ACYL-CARRIER-PROTEIN] REDUCTASE FABG"/>
    <property type="match status" value="1"/>
</dbReference>
<sequence length="261" mass="26821">MQDLLSLSGRTALVTGAGQGVGRQIALTFAAHGAAVVVNDFYLERAEAVVGEIEAQGSRALAVQCDVTDHAAVCAMVARGEEGLAPIDILVNNAGNAGPETSIEDATPFWETGPEEWAPWLGANFFGVLNCTKAAVGGMVQRGHGRVVTIVSDAGRVGEPNLVVYSAAKAGAAGFTRALAKAVGRAGVTANCVALSAMRTPATAGMTADDDVVKRILRSYVVRRLGEPDDAANMALFLASDAASWITGQTYPVNGGYAMAV</sequence>
<dbReference type="RefSeq" id="WP_146923019.1">
    <property type="nucleotide sequence ID" value="NZ_CP042430.1"/>
</dbReference>
<dbReference type="InterPro" id="IPR036291">
    <property type="entry name" value="NAD(P)-bd_dom_sf"/>
</dbReference>
<dbReference type="Pfam" id="PF13561">
    <property type="entry name" value="adh_short_C2"/>
    <property type="match status" value="1"/>
</dbReference>
<dbReference type="InterPro" id="IPR002347">
    <property type="entry name" value="SDR_fam"/>
</dbReference>
<dbReference type="KEGG" id="bsol:FSW04_24390"/>
<dbReference type="FunFam" id="3.40.50.720:FF:000084">
    <property type="entry name" value="Short-chain dehydrogenase reductase"/>
    <property type="match status" value="1"/>
</dbReference>
<dbReference type="PRINTS" id="PR00081">
    <property type="entry name" value="GDHRDH"/>
</dbReference>
<dbReference type="PANTHER" id="PTHR42879">
    <property type="entry name" value="3-OXOACYL-(ACYL-CARRIER-PROTEIN) REDUCTASE"/>
    <property type="match status" value="1"/>
</dbReference>
<evidence type="ECO:0000313" key="4">
    <source>
        <dbReference type="Proteomes" id="UP000321805"/>
    </source>
</evidence>
<dbReference type="AlphaFoldDB" id="A0A5B8UBI0"/>
<dbReference type="PROSITE" id="PS00061">
    <property type="entry name" value="ADH_SHORT"/>
    <property type="match status" value="1"/>
</dbReference>
<keyword evidence="4" id="KW-1185">Reference proteome</keyword>
<dbReference type="Gene3D" id="3.40.50.720">
    <property type="entry name" value="NAD(P)-binding Rossmann-like Domain"/>
    <property type="match status" value="1"/>
</dbReference>
<organism evidence="3 4">
    <name type="scientific">Baekduia soli</name>
    <dbReference type="NCBI Taxonomy" id="496014"/>
    <lineage>
        <taxon>Bacteria</taxon>
        <taxon>Bacillati</taxon>
        <taxon>Actinomycetota</taxon>
        <taxon>Thermoleophilia</taxon>
        <taxon>Solirubrobacterales</taxon>
        <taxon>Baekduiaceae</taxon>
        <taxon>Baekduia</taxon>
    </lineage>
</organism>
<dbReference type="GO" id="GO:0016491">
    <property type="term" value="F:oxidoreductase activity"/>
    <property type="evidence" value="ECO:0007669"/>
    <property type="project" value="UniProtKB-KW"/>
</dbReference>
<proteinExistence type="inferred from homology"/>
<evidence type="ECO:0000313" key="3">
    <source>
        <dbReference type="EMBL" id="QEC50415.1"/>
    </source>
</evidence>
<name>A0A5B8UBI0_9ACTN</name>
<dbReference type="InterPro" id="IPR020904">
    <property type="entry name" value="Sc_DH/Rdtase_CS"/>
</dbReference>
<dbReference type="SUPFAM" id="SSF51735">
    <property type="entry name" value="NAD(P)-binding Rossmann-fold domains"/>
    <property type="match status" value="1"/>
</dbReference>
<dbReference type="OrthoDB" id="7064009at2"/>
<evidence type="ECO:0000256" key="1">
    <source>
        <dbReference type="ARBA" id="ARBA00006484"/>
    </source>
</evidence>
<evidence type="ECO:0000256" key="2">
    <source>
        <dbReference type="ARBA" id="ARBA00023002"/>
    </source>
</evidence>
<reference evidence="3 4" key="1">
    <citation type="journal article" date="2018" name="J. Microbiol.">
        <title>Baekduia soli gen. nov., sp. nov., a novel bacterium isolated from the soil of Baekdu Mountain and proposal of a novel family name, Baekduiaceae fam. nov.</title>
        <authorList>
            <person name="An D.S."/>
            <person name="Siddiqi M.Z."/>
            <person name="Kim K.H."/>
            <person name="Yu H.S."/>
            <person name="Im W.T."/>
        </authorList>
    </citation>
    <scope>NUCLEOTIDE SEQUENCE [LARGE SCALE GENOMIC DNA]</scope>
    <source>
        <strain evidence="3 4">BR7-21</strain>
    </source>
</reference>
<dbReference type="EMBL" id="CP042430">
    <property type="protein sequence ID" value="QEC50415.1"/>
    <property type="molecule type" value="Genomic_DNA"/>
</dbReference>
<keyword evidence="2" id="KW-0560">Oxidoreductase</keyword>
<accession>A0A5B8UBI0</accession>
<dbReference type="GO" id="GO:0032787">
    <property type="term" value="P:monocarboxylic acid metabolic process"/>
    <property type="evidence" value="ECO:0007669"/>
    <property type="project" value="UniProtKB-ARBA"/>
</dbReference>
<dbReference type="InterPro" id="IPR050259">
    <property type="entry name" value="SDR"/>
</dbReference>
<protein>
    <submittedName>
        <fullName evidence="3">SDR family oxidoreductase</fullName>
    </submittedName>
</protein>
<dbReference type="Proteomes" id="UP000321805">
    <property type="component" value="Chromosome"/>
</dbReference>
<comment type="similarity">
    <text evidence="1">Belongs to the short-chain dehydrogenases/reductases (SDR) family.</text>
</comment>